<keyword evidence="4" id="KW-1185">Reference proteome</keyword>
<evidence type="ECO:0000313" key="4">
    <source>
        <dbReference type="Proteomes" id="UP001519460"/>
    </source>
</evidence>
<feature type="region of interest" description="Disordered" evidence="1">
    <location>
        <begin position="69"/>
        <end position="94"/>
    </location>
</feature>
<sequence>FFGIAMTLGVRAIMHQVSIMAGNIFLSASLVAGTILTALVKAQYLRQEAEHKVVTSMRDMEIQVDKDKTDAEAVVDTDRPERRNSSTITRLWNN</sequence>
<dbReference type="Proteomes" id="UP001519460">
    <property type="component" value="Unassembled WGS sequence"/>
</dbReference>
<keyword evidence="2" id="KW-1133">Transmembrane helix</keyword>
<protein>
    <submittedName>
        <fullName evidence="3">Uncharacterized protein</fullName>
    </submittedName>
</protein>
<gene>
    <name evidence="3" type="ORF">BaRGS_00005635</name>
</gene>
<accession>A0ABD0LTV1</accession>
<feature type="transmembrane region" description="Helical" evidence="2">
    <location>
        <begin position="20"/>
        <end position="40"/>
    </location>
</feature>
<evidence type="ECO:0000313" key="3">
    <source>
        <dbReference type="EMBL" id="KAK7503009.1"/>
    </source>
</evidence>
<dbReference type="AlphaFoldDB" id="A0ABD0LTV1"/>
<evidence type="ECO:0000256" key="2">
    <source>
        <dbReference type="SAM" id="Phobius"/>
    </source>
</evidence>
<feature type="compositionally biased region" description="Basic and acidic residues" evidence="1">
    <location>
        <begin position="69"/>
        <end position="84"/>
    </location>
</feature>
<feature type="compositionally biased region" description="Polar residues" evidence="1">
    <location>
        <begin position="85"/>
        <end position="94"/>
    </location>
</feature>
<keyword evidence="2" id="KW-0812">Transmembrane</keyword>
<dbReference type="EMBL" id="JACVVK020000022">
    <property type="protein sequence ID" value="KAK7503009.1"/>
    <property type="molecule type" value="Genomic_DNA"/>
</dbReference>
<comment type="caution">
    <text evidence="3">The sequence shown here is derived from an EMBL/GenBank/DDBJ whole genome shotgun (WGS) entry which is preliminary data.</text>
</comment>
<proteinExistence type="predicted"/>
<name>A0ABD0LTV1_9CAEN</name>
<evidence type="ECO:0000256" key="1">
    <source>
        <dbReference type="SAM" id="MobiDB-lite"/>
    </source>
</evidence>
<keyword evidence="2" id="KW-0472">Membrane</keyword>
<reference evidence="3 4" key="1">
    <citation type="journal article" date="2023" name="Sci. Data">
        <title>Genome assembly of the Korean intertidal mud-creeper Batillaria attramentaria.</title>
        <authorList>
            <person name="Patra A.K."/>
            <person name="Ho P.T."/>
            <person name="Jun S."/>
            <person name="Lee S.J."/>
            <person name="Kim Y."/>
            <person name="Won Y.J."/>
        </authorList>
    </citation>
    <scope>NUCLEOTIDE SEQUENCE [LARGE SCALE GENOMIC DNA]</scope>
    <source>
        <strain evidence="3">Wonlab-2016</strain>
    </source>
</reference>
<organism evidence="3 4">
    <name type="scientific">Batillaria attramentaria</name>
    <dbReference type="NCBI Taxonomy" id="370345"/>
    <lineage>
        <taxon>Eukaryota</taxon>
        <taxon>Metazoa</taxon>
        <taxon>Spiralia</taxon>
        <taxon>Lophotrochozoa</taxon>
        <taxon>Mollusca</taxon>
        <taxon>Gastropoda</taxon>
        <taxon>Caenogastropoda</taxon>
        <taxon>Sorbeoconcha</taxon>
        <taxon>Cerithioidea</taxon>
        <taxon>Batillariidae</taxon>
        <taxon>Batillaria</taxon>
    </lineage>
</organism>
<feature type="non-terminal residue" evidence="3">
    <location>
        <position position="1"/>
    </location>
</feature>